<feature type="compositionally biased region" description="Basic and acidic residues" evidence="16">
    <location>
        <begin position="27"/>
        <end position="41"/>
    </location>
</feature>
<evidence type="ECO:0000256" key="5">
    <source>
        <dbReference type="ARBA" id="ARBA00022490"/>
    </source>
</evidence>
<keyword evidence="7" id="KW-0227">DNA damage</keyword>
<comment type="subcellular location">
    <subcellularLocation>
        <location evidence="2">Cytoplasm</location>
    </subcellularLocation>
    <subcellularLocation>
        <location evidence="1">Nucleus</location>
    </subcellularLocation>
</comment>
<sequence>MASNDNSADSTMSPPPYSADSSRHRRSPQEHDEVLEQDKGTTEPQTTVQNTKNLPQNKESPSQITVVDSNVEGHRSPSPRPEPKPRVVLKRLSSSSQDNIPIPKVNCPEKIILCVDHSSSMFLKHFRKTAQTIKQTSPIQVLNGAIRQFVMTKSLIDKRHEYSLFMLNDNAQLISDFSNQANDIMFMMQDITNTTKPKENQDTEGQSSVDISQLFDQIENHVTLPVVKNPSQTPPPYVVRLIFIYGRSQCKIEFLNGRESYQKLVKSPYFFMDSIYIHEEPSEDNKVTDVFTGLCELDANGNSYILEVGLDSSMSVLYNALAKLLAHPLQRQRQPVNFNYDILSLE</sequence>
<comment type="similarity">
    <text evidence="3">Belongs to the BABAM1 family.</text>
</comment>
<evidence type="ECO:0000256" key="2">
    <source>
        <dbReference type="ARBA" id="ARBA00004496"/>
    </source>
</evidence>
<evidence type="ECO:0000256" key="15">
    <source>
        <dbReference type="ARBA" id="ARBA00031038"/>
    </source>
</evidence>
<dbReference type="PANTHER" id="PTHR15660">
    <property type="entry name" value="BRISC AND BRCA1-A COMPLEX MEMBER 1"/>
    <property type="match status" value="1"/>
</dbReference>
<evidence type="ECO:0000256" key="10">
    <source>
        <dbReference type="ARBA" id="ARBA00022853"/>
    </source>
</evidence>
<dbReference type="GO" id="GO:0007095">
    <property type="term" value="P:mitotic G2 DNA damage checkpoint signaling"/>
    <property type="evidence" value="ECO:0007669"/>
    <property type="project" value="TreeGrafter"/>
</dbReference>
<proteinExistence type="evidence at transcript level"/>
<gene>
    <name evidence="17" type="primary">Babam1</name>
</gene>
<evidence type="ECO:0000256" key="16">
    <source>
        <dbReference type="SAM" id="MobiDB-lite"/>
    </source>
</evidence>
<feature type="compositionally biased region" description="Polar residues" evidence="16">
    <location>
        <begin position="1"/>
        <end position="12"/>
    </location>
</feature>
<keyword evidence="12" id="KW-0539">Nucleus</keyword>
<dbReference type="InterPro" id="IPR026126">
    <property type="entry name" value="BABAM1"/>
</dbReference>
<accession>A0A6F9D7L0</accession>
<keyword evidence="6" id="KW-0132">Cell division</keyword>
<keyword evidence="9" id="KW-0833">Ubl conjugation pathway</keyword>
<dbReference type="GO" id="GO:0070531">
    <property type="term" value="C:BRCA1-A complex"/>
    <property type="evidence" value="ECO:0007669"/>
    <property type="project" value="InterPro"/>
</dbReference>
<dbReference type="CDD" id="cd21502">
    <property type="entry name" value="vWA_BABAM1"/>
    <property type="match status" value="1"/>
</dbReference>
<evidence type="ECO:0000256" key="1">
    <source>
        <dbReference type="ARBA" id="ARBA00004123"/>
    </source>
</evidence>
<keyword evidence="10" id="KW-0156">Chromatin regulator</keyword>
<dbReference type="PANTHER" id="PTHR15660:SF1">
    <property type="entry name" value="BRISC AND BRCA1-A COMPLEX MEMBER 1"/>
    <property type="match status" value="1"/>
</dbReference>
<keyword evidence="11" id="KW-0234">DNA repair</keyword>
<evidence type="ECO:0000313" key="17">
    <source>
        <dbReference type="EMBL" id="CAB3225057.1"/>
    </source>
</evidence>
<dbReference type="GO" id="GO:0051301">
    <property type="term" value="P:cell division"/>
    <property type="evidence" value="ECO:0007669"/>
    <property type="project" value="UniProtKB-KW"/>
</dbReference>
<evidence type="ECO:0000256" key="8">
    <source>
        <dbReference type="ARBA" id="ARBA00022776"/>
    </source>
</evidence>
<dbReference type="GO" id="GO:0016604">
    <property type="term" value="C:nuclear body"/>
    <property type="evidence" value="ECO:0007669"/>
    <property type="project" value="TreeGrafter"/>
</dbReference>
<evidence type="ECO:0000256" key="11">
    <source>
        <dbReference type="ARBA" id="ARBA00023204"/>
    </source>
</evidence>
<dbReference type="InterPro" id="IPR036465">
    <property type="entry name" value="vWFA_dom_sf"/>
</dbReference>
<evidence type="ECO:0000256" key="4">
    <source>
        <dbReference type="ARBA" id="ARBA00019437"/>
    </source>
</evidence>
<keyword evidence="13" id="KW-0131">Cell cycle</keyword>
<evidence type="ECO:0000256" key="3">
    <source>
        <dbReference type="ARBA" id="ARBA00010809"/>
    </source>
</evidence>
<dbReference type="AlphaFoldDB" id="A0A6F9D7L0"/>
<dbReference type="GO" id="GO:0045739">
    <property type="term" value="P:positive regulation of DNA repair"/>
    <property type="evidence" value="ECO:0007669"/>
    <property type="project" value="InterPro"/>
</dbReference>
<evidence type="ECO:0000256" key="14">
    <source>
        <dbReference type="ARBA" id="ARBA00030984"/>
    </source>
</evidence>
<evidence type="ECO:0000256" key="7">
    <source>
        <dbReference type="ARBA" id="ARBA00022763"/>
    </source>
</evidence>
<evidence type="ECO:0000256" key="12">
    <source>
        <dbReference type="ARBA" id="ARBA00023242"/>
    </source>
</evidence>
<protein>
    <recommendedName>
        <fullName evidence="4">BRISC and BRCA1-A complex member 1</fullName>
    </recommendedName>
    <alternativeName>
        <fullName evidence="14">Mediator of RAP80 interactions and targeting subunit of 40 kDa</fullName>
    </alternativeName>
    <alternativeName>
        <fullName evidence="15">New component of the BRCA1-A complex</fullName>
    </alternativeName>
</protein>
<dbReference type="GO" id="GO:0006325">
    <property type="term" value="P:chromatin organization"/>
    <property type="evidence" value="ECO:0007669"/>
    <property type="project" value="UniProtKB-KW"/>
</dbReference>
<dbReference type="GO" id="GO:0006302">
    <property type="term" value="P:double-strand break repair"/>
    <property type="evidence" value="ECO:0007669"/>
    <property type="project" value="TreeGrafter"/>
</dbReference>
<keyword evidence="8" id="KW-0498">Mitosis</keyword>
<keyword evidence="5" id="KW-0963">Cytoplasm</keyword>
<dbReference type="GO" id="GO:0005737">
    <property type="term" value="C:cytoplasm"/>
    <property type="evidence" value="ECO:0007669"/>
    <property type="project" value="UniProtKB-SubCell"/>
</dbReference>
<feature type="region of interest" description="Disordered" evidence="16">
    <location>
        <begin position="1"/>
        <end position="86"/>
    </location>
</feature>
<name>A0A6F9D7L0_9ASCI</name>
<dbReference type="EMBL" id="LR783257">
    <property type="protein sequence ID" value="CAB3225057.1"/>
    <property type="molecule type" value="mRNA"/>
</dbReference>
<evidence type="ECO:0000256" key="6">
    <source>
        <dbReference type="ARBA" id="ARBA00022618"/>
    </source>
</evidence>
<dbReference type="SUPFAM" id="SSF53300">
    <property type="entry name" value="vWA-like"/>
    <property type="match status" value="1"/>
</dbReference>
<feature type="compositionally biased region" description="Basic and acidic residues" evidence="16">
    <location>
        <begin position="71"/>
        <end position="85"/>
    </location>
</feature>
<evidence type="ECO:0000256" key="13">
    <source>
        <dbReference type="ARBA" id="ARBA00023306"/>
    </source>
</evidence>
<feature type="compositionally biased region" description="Polar residues" evidence="16">
    <location>
        <begin position="42"/>
        <end position="68"/>
    </location>
</feature>
<evidence type="ECO:0000256" key="9">
    <source>
        <dbReference type="ARBA" id="ARBA00022786"/>
    </source>
</evidence>
<dbReference type="GO" id="GO:0070552">
    <property type="term" value="C:BRISC complex"/>
    <property type="evidence" value="ECO:0007669"/>
    <property type="project" value="InterPro"/>
</dbReference>
<reference evidence="17" key="1">
    <citation type="submission" date="2020-04" db="EMBL/GenBank/DDBJ databases">
        <authorList>
            <person name="Neveu A P."/>
        </authorList>
    </citation>
    <scope>NUCLEOTIDE SEQUENCE</scope>
    <source>
        <tissue evidence="17">Whole embryo</tissue>
    </source>
</reference>
<organism evidence="17">
    <name type="scientific">Phallusia mammillata</name>
    <dbReference type="NCBI Taxonomy" id="59560"/>
    <lineage>
        <taxon>Eukaryota</taxon>
        <taxon>Metazoa</taxon>
        <taxon>Chordata</taxon>
        <taxon>Tunicata</taxon>
        <taxon>Ascidiacea</taxon>
        <taxon>Phlebobranchia</taxon>
        <taxon>Ascidiidae</taxon>
        <taxon>Phallusia</taxon>
    </lineage>
</organism>